<gene>
    <name evidence="4" type="ORF">FB45DRAFT_1022543</name>
</gene>
<accession>A0AAD7C8M8</accession>
<evidence type="ECO:0000313" key="5">
    <source>
        <dbReference type="Proteomes" id="UP001221142"/>
    </source>
</evidence>
<dbReference type="EMBL" id="JARKIF010000004">
    <property type="protein sequence ID" value="KAJ7641812.1"/>
    <property type="molecule type" value="Genomic_DNA"/>
</dbReference>
<dbReference type="AlphaFoldDB" id="A0AAD7C8M8"/>
<name>A0AAD7C8M8_9AGAR</name>
<dbReference type="PANTHER" id="PTHR33365">
    <property type="entry name" value="YALI0B05434P"/>
    <property type="match status" value="1"/>
</dbReference>
<comment type="similarity">
    <text evidence="3">Belongs to the ustYa family.</text>
</comment>
<dbReference type="PANTHER" id="PTHR33365:SF11">
    <property type="entry name" value="TAT PATHWAY SIGNAL SEQUENCE"/>
    <property type="match status" value="1"/>
</dbReference>
<evidence type="ECO:0000313" key="4">
    <source>
        <dbReference type="EMBL" id="KAJ7641812.1"/>
    </source>
</evidence>
<protein>
    <submittedName>
        <fullName evidence="4">Uncharacterized protein</fullName>
    </submittedName>
</protein>
<dbReference type="InterPro" id="IPR021765">
    <property type="entry name" value="UstYa-like"/>
</dbReference>
<comment type="caution">
    <text evidence="4">The sequence shown here is derived from an EMBL/GenBank/DDBJ whole genome shotgun (WGS) entry which is preliminary data.</text>
</comment>
<dbReference type="GO" id="GO:0043386">
    <property type="term" value="P:mycotoxin biosynthetic process"/>
    <property type="evidence" value="ECO:0007669"/>
    <property type="project" value="InterPro"/>
</dbReference>
<sequence>MPSILHCVALLLGISATLNVITLYRLRRTPSRSSLNIDEHPLDSELPLPIGAATLEFIFGKHYDIADSTAWATLFPHPEHGGRVRLEDKEFDVGMYTDLKCLDVIRSAYVRMRSGAQVRDEAAEACLGHIRQAILCTADITLEPTKIHCTEDGECPLKGATASGEYLDHRCRDWTQVRQFVEDNQAGWSIKDS</sequence>
<organism evidence="4 5">
    <name type="scientific">Roridomyces roridus</name>
    <dbReference type="NCBI Taxonomy" id="1738132"/>
    <lineage>
        <taxon>Eukaryota</taxon>
        <taxon>Fungi</taxon>
        <taxon>Dikarya</taxon>
        <taxon>Basidiomycota</taxon>
        <taxon>Agaricomycotina</taxon>
        <taxon>Agaricomycetes</taxon>
        <taxon>Agaricomycetidae</taxon>
        <taxon>Agaricales</taxon>
        <taxon>Marasmiineae</taxon>
        <taxon>Mycenaceae</taxon>
        <taxon>Roridomyces</taxon>
    </lineage>
</organism>
<evidence type="ECO:0000256" key="1">
    <source>
        <dbReference type="ARBA" id="ARBA00004685"/>
    </source>
</evidence>
<evidence type="ECO:0000256" key="2">
    <source>
        <dbReference type="ARBA" id="ARBA00023002"/>
    </source>
</evidence>
<evidence type="ECO:0000256" key="3">
    <source>
        <dbReference type="ARBA" id="ARBA00035112"/>
    </source>
</evidence>
<dbReference type="GO" id="GO:0016491">
    <property type="term" value="F:oxidoreductase activity"/>
    <property type="evidence" value="ECO:0007669"/>
    <property type="project" value="UniProtKB-KW"/>
</dbReference>
<keyword evidence="5" id="KW-1185">Reference proteome</keyword>
<dbReference type="Proteomes" id="UP001221142">
    <property type="component" value="Unassembled WGS sequence"/>
</dbReference>
<reference evidence="4" key="1">
    <citation type="submission" date="2023-03" db="EMBL/GenBank/DDBJ databases">
        <title>Massive genome expansion in bonnet fungi (Mycena s.s.) driven by repeated elements and novel gene families across ecological guilds.</title>
        <authorList>
            <consortium name="Lawrence Berkeley National Laboratory"/>
            <person name="Harder C.B."/>
            <person name="Miyauchi S."/>
            <person name="Viragh M."/>
            <person name="Kuo A."/>
            <person name="Thoen E."/>
            <person name="Andreopoulos B."/>
            <person name="Lu D."/>
            <person name="Skrede I."/>
            <person name="Drula E."/>
            <person name="Henrissat B."/>
            <person name="Morin E."/>
            <person name="Kohler A."/>
            <person name="Barry K."/>
            <person name="LaButti K."/>
            <person name="Morin E."/>
            <person name="Salamov A."/>
            <person name="Lipzen A."/>
            <person name="Mereny Z."/>
            <person name="Hegedus B."/>
            <person name="Baldrian P."/>
            <person name="Stursova M."/>
            <person name="Weitz H."/>
            <person name="Taylor A."/>
            <person name="Grigoriev I.V."/>
            <person name="Nagy L.G."/>
            <person name="Martin F."/>
            <person name="Kauserud H."/>
        </authorList>
    </citation>
    <scope>NUCLEOTIDE SEQUENCE</scope>
    <source>
        <strain evidence="4">9284</strain>
    </source>
</reference>
<comment type="pathway">
    <text evidence="1">Mycotoxin biosynthesis.</text>
</comment>
<keyword evidence="2" id="KW-0560">Oxidoreductase</keyword>
<proteinExistence type="inferred from homology"/>
<dbReference type="Pfam" id="PF11807">
    <property type="entry name" value="UstYa"/>
    <property type="match status" value="1"/>
</dbReference>